<protein>
    <recommendedName>
        <fullName evidence="3">DUF4303 domain-containing protein</fullName>
    </recommendedName>
</protein>
<proteinExistence type="predicted"/>
<dbReference type="KEGG" id="lab:LA76x_2075"/>
<dbReference type="Proteomes" id="UP000060787">
    <property type="component" value="Chromosome"/>
</dbReference>
<keyword evidence="2" id="KW-1185">Reference proteome</keyword>
<evidence type="ECO:0000313" key="1">
    <source>
        <dbReference type="EMBL" id="ALN80213.1"/>
    </source>
</evidence>
<sequence length="184" mass="20369">MTAVAGFDFAALREDIVVAAAAAFAEISASQGDDPVRAFALYSDAGAMTVCPAMATADYLRRIDNEYPDERLYYRYSPSEWPLEGVGADEQFGRLCDRLREHVFALGDEDARFADFKTRLMDTMVESAESLRKQCFAGLGEDFVVLATISDDDEPAAELNRRVARLNSPAVAAEFAAWSRSWRD</sequence>
<evidence type="ECO:0008006" key="3">
    <source>
        <dbReference type="Google" id="ProtNLM"/>
    </source>
</evidence>
<organism evidence="1 2">
    <name type="scientific">Lysobacter antibioticus</name>
    <dbReference type="NCBI Taxonomy" id="84531"/>
    <lineage>
        <taxon>Bacteria</taxon>
        <taxon>Pseudomonadati</taxon>
        <taxon>Pseudomonadota</taxon>
        <taxon>Gammaproteobacteria</taxon>
        <taxon>Lysobacterales</taxon>
        <taxon>Lysobacteraceae</taxon>
        <taxon>Lysobacter</taxon>
    </lineage>
</organism>
<dbReference type="RefSeq" id="WP_057917588.1">
    <property type="nucleotide sequence ID" value="NZ_CP011129.1"/>
</dbReference>
<gene>
    <name evidence="1" type="ORF">LA76x_2075</name>
</gene>
<dbReference type="PATRIC" id="fig|84531.8.peg.2092"/>
<dbReference type="AlphaFoldDB" id="A0A0S2F9J6"/>
<reference evidence="1 2" key="1">
    <citation type="journal article" date="2015" name="BMC Genomics">
        <title>Comparative genomics and metabolic profiling of the genus Lysobacter.</title>
        <authorList>
            <person name="de Bruijn I."/>
            <person name="Cheng X."/>
            <person name="de Jager V."/>
            <person name="Exposito R.G."/>
            <person name="Watrous J."/>
            <person name="Patel N."/>
            <person name="Postma J."/>
            <person name="Dorrestein P.C."/>
            <person name="Kobayashi D."/>
            <person name="Raaijmakers J.M."/>
        </authorList>
    </citation>
    <scope>NUCLEOTIDE SEQUENCE [LARGE SCALE GENOMIC DNA]</scope>
    <source>
        <strain evidence="1 2">76</strain>
    </source>
</reference>
<dbReference type="EMBL" id="CP011129">
    <property type="protein sequence ID" value="ALN80213.1"/>
    <property type="molecule type" value="Genomic_DNA"/>
</dbReference>
<evidence type="ECO:0000313" key="2">
    <source>
        <dbReference type="Proteomes" id="UP000060787"/>
    </source>
</evidence>
<dbReference type="STRING" id="84531.LA76x_2075"/>
<dbReference type="InterPro" id="IPR025409">
    <property type="entry name" value="DUF4303"/>
</dbReference>
<dbReference type="Pfam" id="PF14136">
    <property type="entry name" value="DUF4303"/>
    <property type="match status" value="1"/>
</dbReference>
<accession>A0A0S2F9J6</accession>
<name>A0A0S2F9J6_LYSAN</name>